<accession>A0A523UQA9</accession>
<name>A0A523UQA9_UNCT6</name>
<evidence type="ECO:0000256" key="1">
    <source>
        <dbReference type="SAM" id="Phobius"/>
    </source>
</evidence>
<sequence length="376" mass="41961">MSSYAESFAVQNVRRLICITISVLMLLMIAGLTGSVYASMALDIDGDGRSETVSFEDGCVVLRNTSGKIMLLQETERDLSPGNRTTTGNRDEVRWQLWKWGPIQSLVIHHAMGGNAYYEDVFVLYQGPNARPVLSKISESDKRGELKDLNDDGKPELVIYATEIIAPDKLPDGRLESAFGIGINQSGLSMAEQVRVPYVFTFATTAGTLSVRPWKCGELCKSAGIYSEWISGLVFLINKLPSSNERKRARNLLRAMVSQSISRPEGYLYNRVVEVSSSGTKSAKFPLDKGFKIAVTVVSLDPFNAIDFFVLDELNYFKRKSNSKHTAVSEANNVREIKEWIYINKQGTYYFVVESDAFLSSTDVAIVIRKLERDPE</sequence>
<dbReference type="AlphaFoldDB" id="A0A523UQA9"/>
<dbReference type="Proteomes" id="UP000315525">
    <property type="component" value="Unassembled WGS sequence"/>
</dbReference>
<dbReference type="EMBL" id="SOJN01000111">
    <property type="protein sequence ID" value="TET44727.1"/>
    <property type="molecule type" value="Genomic_DNA"/>
</dbReference>
<evidence type="ECO:0000313" key="3">
    <source>
        <dbReference type="Proteomes" id="UP000315525"/>
    </source>
</evidence>
<reference evidence="2 3" key="1">
    <citation type="submission" date="2019-03" db="EMBL/GenBank/DDBJ databases">
        <title>Metabolic potential of uncultured bacteria and archaea associated with petroleum seepage in deep-sea sediments.</title>
        <authorList>
            <person name="Dong X."/>
            <person name="Hubert C."/>
        </authorList>
    </citation>
    <scope>NUCLEOTIDE SEQUENCE [LARGE SCALE GENOMIC DNA]</scope>
    <source>
        <strain evidence="2">E44_bin18</strain>
    </source>
</reference>
<keyword evidence="1" id="KW-1133">Transmembrane helix</keyword>
<keyword evidence="1" id="KW-0812">Transmembrane</keyword>
<proteinExistence type="predicted"/>
<organism evidence="2 3">
    <name type="scientific">candidate division TA06 bacterium</name>
    <dbReference type="NCBI Taxonomy" id="2250710"/>
    <lineage>
        <taxon>Bacteria</taxon>
        <taxon>Bacteria division TA06</taxon>
    </lineage>
</organism>
<evidence type="ECO:0000313" key="2">
    <source>
        <dbReference type="EMBL" id="TET44727.1"/>
    </source>
</evidence>
<feature type="transmembrane region" description="Helical" evidence="1">
    <location>
        <begin position="16"/>
        <end position="40"/>
    </location>
</feature>
<comment type="caution">
    <text evidence="2">The sequence shown here is derived from an EMBL/GenBank/DDBJ whole genome shotgun (WGS) entry which is preliminary data.</text>
</comment>
<gene>
    <name evidence="2" type="ORF">E3J62_09545</name>
</gene>
<keyword evidence="1" id="KW-0472">Membrane</keyword>
<protein>
    <submittedName>
        <fullName evidence="2">Uncharacterized protein</fullName>
    </submittedName>
</protein>